<dbReference type="CDD" id="cd00995">
    <property type="entry name" value="PBP2_NikA_DppA_OppA_like"/>
    <property type="match status" value="1"/>
</dbReference>
<sequence>MGCGAAPQQATTEPAATQKTNESTAEPASANPDEVILAAPRDLAPGPQDAYYTSTILYVWEPLLTAGEDGEPAPKLAKSWKMSDDGKEWTFTLQENVLFHDGEKLNADAVITNFNRYQQVSPKSSPFYTLDSKKSYPGLKEIVKVDDLSFKLTFEQPQPTLLYSMVSFSSPIYSPKNFDEKGDFNGLPQGTGPFKLAAHEKDQYALLEAFDGYYGEKAKTKKIRVRVIPDPDTRLSALKSGEIMGVMDLGAIPPSLAKELLKDDRFEISTAKSTISHYLHPNGKKPPFDNPKMRKAVSILIDREQLVQELYLGYPTATANLLNVTSPFYKDFPIAHNTEEAKKLATEALGGKREKVDLIVPTYGLNRYPYKAQAEWLQAILAELNLDVEIRILDGAAFKDAQAKGDYNLALATQGLPSADPYTIFTNYIASDGSSNKSYSLGYKSERVDALLEQAKNTLSMDERRKIYDELQAISVEELPTIPLFNDASLIAYNKQIKGYQATIYGTTLPQLEWAK</sequence>
<dbReference type="GO" id="GO:0042597">
    <property type="term" value="C:periplasmic space"/>
    <property type="evidence" value="ECO:0007669"/>
    <property type="project" value="UniProtKB-ARBA"/>
</dbReference>
<dbReference type="STRING" id="54915.ADS79_11865"/>
<dbReference type="Gene3D" id="3.10.105.10">
    <property type="entry name" value="Dipeptide-binding Protein, Domain 3"/>
    <property type="match status" value="1"/>
</dbReference>
<dbReference type="Gene3D" id="3.90.76.10">
    <property type="entry name" value="Dipeptide-binding Protein, Domain 1"/>
    <property type="match status" value="1"/>
</dbReference>
<dbReference type="Gene3D" id="3.40.190.10">
    <property type="entry name" value="Periplasmic binding protein-like II"/>
    <property type="match status" value="1"/>
</dbReference>
<reference evidence="4" key="1">
    <citation type="submission" date="2015-07" db="EMBL/GenBank/DDBJ databases">
        <title>Genome sequencing project for genomic taxonomy and phylogenomics of Bacillus-like bacteria.</title>
        <authorList>
            <person name="Liu B."/>
            <person name="Wang J."/>
            <person name="Zhu Y."/>
            <person name="Liu G."/>
            <person name="Chen Q."/>
            <person name="Chen Z."/>
            <person name="Lan J."/>
            <person name="Che J."/>
            <person name="Ge C."/>
            <person name="Shi H."/>
            <person name="Pan Z."/>
            <person name="Liu X."/>
        </authorList>
    </citation>
    <scope>NUCLEOTIDE SEQUENCE [LARGE SCALE GENOMIC DNA]</scope>
    <source>
        <strain evidence="4">DSM 9887</strain>
    </source>
</reference>
<evidence type="ECO:0000313" key="4">
    <source>
        <dbReference type="Proteomes" id="UP000036834"/>
    </source>
</evidence>
<dbReference type="Proteomes" id="UP000036834">
    <property type="component" value="Unassembled WGS sequence"/>
</dbReference>
<name>A0A0K9YXP3_9BACL</name>
<dbReference type="GO" id="GO:1904680">
    <property type="term" value="F:peptide transmembrane transporter activity"/>
    <property type="evidence" value="ECO:0007669"/>
    <property type="project" value="TreeGrafter"/>
</dbReference>
<dbReference type="PANTHER" id="PTHR30290">
    <property type="entry name" value="PERIPLASMIC BINDING COMPONENT OF ABC TRANSPORTER"/>
    <property type="match status" value="1"/>
</dbReference>
<accession>A0A0K9YXP3</accession>
<organism evidence="3 4">
    <name type="scientific">Brevibacillus reuszeri</name>
    <dbReference type="NCBI Taxonomy" id="54915"/>
    <lineage>
        <taxon>Bacteria</taxon>
        <taxon>Bacillati</taxon>
        <taxon>Bacillota</taxon>
        <taxon>Bacilli</taxon>
        <taxon>Bacillales</taxon>
        <taxon>Paenibacillaceae</taxon>
        <taxon>Brevibacillus</taxon>
    </lineage>
</organism>
<feature type="domain" description="Solute-binding protein family 5" evidence="2">
    <location>
        <begin position="71"/>
        <end position="435"/>
    </location>
</feature>
<dbReference type="EMBL" id="LGIQ01000007">
    <property type="protein sequence ID" value="KNB73015.1"/>
    <property type="molecule type" value="Genomic_DNA"/>
</dbReference>
<protein>
    <submittedName>
        <fullName evidence="3">Peptide ABC transporter substrate-binding protein</fullName>
    </submittedName>
</protein>
<dbReference type="InterPro" id="IPR030678">
    <property type="entry name" value="Peptide/Ni-bd"/>
</dbReference>
<dbReference type="SUPFAM" id="SSF53850">
    <property type="entry name" value="Periplasmic binding protein-like II"/>
    <property type="match status" value="1"/>
</dbReference>
<evidence type="ECO:0000313" key="3">
    <source>
        <dbReference type="EMBL" id="KNB73015.1"/>
    </source>
</evidence>
<dbReference type="AlphaFoldDB" id="A0A0K9YXP3"/>
<feature type="compositionally biased region" description="Low complexity" evidence="1">
    <location>
        <begin position="1"/>
        <end position="18"/>
    </location>
</feature>
<dbReference type="PATRIC" id="fig|54915.3.peg.1339"/>
<feature type="region of interest" description="Disordered" evidence="1">
    <location>
        <begin position="1"/>
        <end position="33"/>
    </location>
</feature>
<dbReference type="InterPro" id="IPR000914">
    <property type="entry name" value="SBP_5_dom"/>
</dbReference>
<dbReference type="GO" id="GO:0043190">
    <property type="term" value="C:ATP-binding cassette (ABC) transporter complex"/>
    <property type="evidence" value="ECO:0007669"/>
    <property type="project" value="InterPro"/>
</dbReference>
<evidence type="ECO:0000259" key="2">
    <source>
        <dbReference type="Pfam" id="PF00496"/>
    </source>
</evidence>
<gene>
    <name evidence="3" type="ORF">ADS79_11865</name>
</gene>
<dbReference type="GO" id="GO:0015833">
    <property type="term" value="P:peptide transport"/>
    <property type="evidence" value="ECO:0007669"/>
    <property type="project" value="TreeGrafter"/>
</dbReference>
<dbReference type="PIRSF" id="PIRSF002741">
    <property type="entry name" value="MppA"/>
    <property type="match status" value="1"/>
</dbReference>
<dbReference type="InterPro" id="IPR039424">
    <property type="entry name" value="SBP_5"/>
</dbReference>
<dbReference type="Pfam" id="PF00496">
    <property type="entry name" value="SBP_bac_5"/>
    <property type="match status" value="1"/>
</dbReference>
<proteinExistence type="predicted"/>
<evidence type="ECO:0000256" key="1">
    <source>
        <dbReference type="SAM" id="MobiDB-lite"/>
    </source>
</evidence>
<comment type="caution">
    <text evidence="3">The sequence shown here is derived from an EMBL/GenBank/DDBJ whole genome shotgun (WGS) entry which is preliminary data.</text>
</comment>